<organism evidence="2 3">
    <name type="scientific">Prototheca wickerhamii</name>
    <dbReference type="NCBI Taxonomy" id="3111"/>
    <lineage>
        <taxon>Eukaryota</taxon>
        <taxon>Viridiplantae</taxon>
        <taxon>Chlorophyta</taxon>
        <taxon>core chlorophytes</taxon>
        <taxon>Trebouxiophyceae</taxon>
        <taxon>Chlorellales</taxon>
        <taxon>Chlorellaceae</taxon>
        <taxon>Prototheca</taxon>
    </lineage>
</organism>
<protein>
    <recommendedName>
        <fullName evidence="1">U-box domain-containing protein</fullName>
    </recommendedName>
</protein>
<reference evidence="2" key="1">
    <citation type="submission" date="2021-01" db="EMBL/GenBank/DDBJ databases">
        <authorList>
            <person name="Eckstrom K.M.E."/>
        </authorList>
    </citation>
    <scope>NUCLEOTIDE SEQUENCE</scope>
    <source>
        <strain evidence="2">UVCC 0001</strain>
    </source>
</reference>
<evidence type="ECO:0000259" key="1">
    <source>
        <dbReference type="PROSITE" id="PS51698"/>
    </source>
</evidence>
<dbReference type="GO" id="GO:0016567">
    <property type="term" value="P:protein ubiquitination"/>
    <property type="evidence" value="ECO:0007669"/>
    <property type="project" value="InterPro"/>
</dbReference>
<dbReference type="PANTHER" id="PTHR46573:SF2">
    <property type="entry name" value="U-BOX DOMAIN-CONTAINING PROTEIN"/>
    <property type="match status" value="1"/>
</dbReference>
<dbReference type="InterPro" id="IPR003613">
    <property type="entry name" value="Ubox_domain"/>
</dbReference>
<dbReference type="SMART" id="SM00504">
    <property type="entry name" value="Ubox"/>
    <property type="match status" value="1"/>
</dbReference>
<dbReference type="PANTHER" id="PTHR46573">
    <property type="entry name" value="WD REPEAT, SAM AND U-BOX DOMAIN-CONTAINING PROTEIN 1"/>
    <property type="match status" value="1"/>
</dbReference>
<dbReference type="SUPFAM" id="SSF57850">
    <property type="entry name" value="RING/U-box"/>
    <property type="match status" value="1"/>
</dbReference>
<dbReference type="EMBL" id="JASFZW010000005">
    <property type="protein sequence ID" value="KAK2078166.1"/>
    <property type="molecule type" value="Genomic_DNA"/>
</dbReference>
<dbReference type="InterPro" id="IPR052085">
    <property type="entry name" value="WD-SAM-U-box"/>
</dbReference>
<accession>A0AAD9MN69</accession>
<name>A0AAD9MN69_PROWI</name>
<keyword evidence="3" id="KW-1185">Reference proteome</keyword>
<dbReference type="Gene3D" id="3.30.40.10">
    <property type="entry name" value="Zinc/RING finger domain, C3HC4 (zinc finger)"/>
    <property type="match status" value="1"/>
</dbReference>
<feature type="domain" description="U-box" evidence="1">
    <location>
        <begin position="34"/>
        <end position="107"/>
    </location>
</feature>
<dbReference type="GO" id="GO:0004842">
    <property type="term" value="F:ubiquitin-protein transferase activity"/>
    <property type="evidence" value="ECO:0007669"/>
    <property type="project" value="InterPro"/>
</dbReference>
<dbReference type="Proteomes" id="UP001255856">
    <property type="component" value="Unassembled WGS sequence"/>
</dbReference>
<dbReference type="InterPro" id="IPR013083">
    <property type="entry name" value="Znf_RING/FYVE/PHD"/>
</dbReference>
<dbReference type="AlphaFoldDB" id="A0AAD9MN69"/>
<evidence type="ECO:0000313" key="2">
    <source>
        <dbReference type="EMBL" id="KAK2078166.1"/>
    </source>
</evidence>
<proteinExistence type="predicted"/>
<gene>
    <name evidence="2" type="ORF">QBZ16_004034</name>
</gene>
<comment type="caution">
    <text evidence="2">The sequence shown here is derived from an EMBL/GenBank/DDBJ whole genome shotgun (WGS) entry which is preliminary data.</text>
</comment>
<sequence>MESAVLASSRRTPPKHAVDERIMVIERPGDSLFATPEDLRCPITHEPFLQPVLTAGGHVYERAAIEKHLTLRVTDPLTGAPLPNRTLTPVYILQSRALEYRQRTAQACVDLASAGALDPGHAAGGCLERPRADYLRRAAELVAGSGLAVAGLNPETIDYAMTHPEPSHDAMTLITFARGLFHAGMRDRAAHVYWHLLCEALGAGEPDVTQAAALLAQCIACWAAEAGAAALADASSTPPSKHAPASAKAGLGEGAVARSAAPPAGMDEGAVMDRLAVLVTSDGRSPSVDWSQLIELVGVAGLGDGFSLRLCERVLFSRSPAEAPISDPQQWSQEKALLFKYTSILSGSIARQQASLGRRLSKLEQRQLESEMATGVDGREDGGATGAALSPLHAQLRLLQEPWVRAAAVVGAICLPCQEPWVTRTLRVVCVALVARTSA</sequence>
<dbReference type="Pfam" id="PF04564">
    <property type="entry name" value="U-box"/>
    <property type="match status" value="1"/>
</dbReference>
<evidence type="ECO:0000313" key="3">
    <source>
        <dbReference type="Proteomes" id="UP001255856"/>
    </source>
</evidence>
<dbReference type="CDD" id="cd16655">
    <property type="entry name" value="RING-Ubox_WDSUB1-like"/>
    <property type="match status" value="1"/>
</dbReference>
<dbReference type="PROSITE" id="PS51698">
    <property type="entry name" value="U_BOX"/>
    <property type="match status" value="1"/>
</dbReference>